<dbReference type="NCBIfam" id="TIGR00022">
    <property type="entry name" value="YhcH/YjgK/YiaL family protein"/>
    <property type="match status" value="1"/>
</dbReference>
<dbReference type="EMBL" id="UGTF01000002">
    <property type="protein sequence ID" value="SUB89098.1"/>
    <property type="molecule type" value="Genomic_DNA"/>
</dbReference>
<name>A0A0A2E7S8_9PORP</name>
<gene>
    <name evidence="1" type="ORF">HQ47_03100</name>
    <name evidence="2" type="ORF">NCTC11632_01195</name>
</gene>
<evidence type="ECO:0000313" key="3">
    <source>
        <dbReference type="Proteomes" id="UP000030103"/>
    </source>
</evidence>
<dbReference type="RefSeq" id="WP_025003759.1">
    <property type="nucleotide sequence ID" value="NZ_JASBZX010000002.1"/>
</dbReference>
<dbReference type="PANTHER" id="PTHR34986">
    <property type="entry name" value="EVOLVED BETA-GALACTOSIDASE SUBUNIT BETA"/>
    <property type="match status" value="1"/>
</dbReference>
<evidence type="ECO:0000313" key="4">
    <source>
        <dbReference type="Proteomes" id="UP000254156"/>
    </source>
</evidence>
<dbReference type="InterPro" id="IPR004375">
    <property type="entry name" value="NanQ/TabA/YiaL"/>
</dbReference>
<dbReference type="OrthoDB" id="9792756at2"/>
<dbReference type="SUPFAM" id="SSF51197">
    <property type="entry name" value="Clavaminate synthase-like"/>
    <property type="match status" value="1"/>
</dbReference>
<dbReference type="PANTHER" id="PTHR34986:SF1">
    <property type="entry name" value="PROTEIN YIAL"/>
    <property type="match status" value="1"/>
</dbReference>
<evidence type="ECO:0000313" key="1">
    <source>
        <dbReference type="EMBL" id="KGN74916.1"/>
    </source>
</evidence>
<sequence>MVLANLSESYRYECLHPLFHEVFEYVKQHDLLLMPPGRIVLRPDVLFINNDRPLGVPEEKQVLEVHRNFIDIHFLLEGKERVGWKSTPDCRDKVVPYDAARDCMFYGDKPDGYFNYKPGQFIIFWPEDAHAAIIGEGTIKKCIAKVRL</sequence>
<reference evidence="2 4" key="2">
    <citation type="submission" date="2018-06" db="EMBL/GenBank/DDBJ databases">
        <authorList>
            <consortium name="Pathogen Informatics"/>
            <person name="Doyle S."/>
        </authorList>
    </citation>
    <scope>NUCLEOTIDE SEQUENCE [LARGE SCALE GENOMIC DNA]</scope>
    <source>
        <strain evidence="2 4">NCTC11632</strain>
    </source>
</reference>
<organism evidence="1 3">
    <name type="scientific">Porphyromonas macacae</name>
    <dbReference type="NCBI Taxonomy" id="28115"/>
    <lineage>
        <taxon>Bacteria</taxon>
        <taxon>Pseudomonadati</taxon>
        <taxon>Bacteroidota</taxon>
        <taxon>Bacteroidia</taxon>
        <taxon>Bacteroidales</taxon>
        <taxon>Porphyromonadaceae</taxon>
        <taxon>Porphyromonas</taxon>
    </lineage>
</organism>
<dbReference type="Proteomes" id="UP000030103">
    <property type="component" value="Unassembled WGS sequence"/>
</dbReference>
<dbReference type="Pfam" id="PF04074">
    <property type="entry name" value="DUF386"/>
    <property type="match status" value="1"/>
</dbReference>
<dbReference type="Proteomes" id="UP000254156">
    <property type="component" value="Unassembled WGS sequence"/>
</dbReference>
<accession>A0A0A2E7S8</accession>
<dbReference type="GO" id="GO:0005829">
    <property type="term" value="C:cytosol"/>
    <property type="evidence" value="ECO:0007669"/>
    <property type="project" value="TreeGrafter"/>
</dbReference>
<dbReference type="STRING" id="28115.HQ47_03100"/>
<dbReference type="AlphaFoldDB" id="A0A0A2E7S8"/>
<evidence type="ECO:0000313" key="2">
    <source>
        <dbReference type="EMBL" id="SUB89098.1"/>
    </source>
</evidence>
<keyword evidence="3" id="KW-1185">Reference proteome</keyword>
<dbReference type="eggNOG" id="COG2731">
    <property type="taxonomic scope" value="Bacteria"/>
</dbReference>
<dbReference type="InterPro" id="IPR037012">
    <property type="entry name" value="NanQ/TabA/YiaL_sf"/>
</dbReference>
<dbReference type="EMBL" id="JRFA01000009">
    <property type="protein sequence ID" value="KGN74916.1"/>
    <property type="molecule type" value="Genomic_DNA"/>
</dbReference>
<proteinExistence type="predicted"/>
<reference evidence="1 3" key="1">
    <citation type="submission" date="2014-09" db="EMBL/GenBank/DDBJ databases">
        <title>Draft Genome Sequence of Porphyromonas macacae COT-192_OH2859.</title>
        <authorList>
            <person name="Wallis C."/>
            <person name="Deusch O."/>
            <person name="O'Flynn C."/>
            <person name="Davis I."/>
            <person name="Horsfall A."/>
            <person name="Kirkwood N."/>
            <person name="Harris S."/>
            <person name="Eisen J.A."/>
            <person name="Coil D.A."/>
            <person name="Darling A.E."/>
            <person name="Jospin G."/>
            <person name="Alexiev A."/>
        </authorList>
    </citation>
    <scope>NUCLEOTIDE SEQUENCE [LARGE SCALE GENOMIC DNA]</scope>
    <source>
        <strain evidence="3">COT-192 OH2859</strain>
        <strain evidence="1">COT-192_OH2859</strain>
    </source>
</reference>
<dbReference type="Gene3D" id="2.60.120.370">
    <property type="entry name" value="YhcH/YjgK/YiaL"/>
    <property type="match status" value="1"/>
</dbReference>
<protein>
    <submittedName>
        <fullName evidence="1">YhcH/YjgK/YiaL family protein</fullName>
    </submittedName>
</protein>